<keyword evidence="4 9" id="KW-0349">Heme</keyword>
<dbReference type="SUPFAM" id="SSF48264">
    <property type="entry name" value="Cytochrome P450"/>
    <property type="match status" value="1"/>
</dbReference>
<dbReference type="OrthoDB" id="1470350at2759"/>
<evidence type="ECO:0000256" key="5">
    <source>
        <dbReference type="ARBA" id="ARBA00022723"/>
    </source>
</evidence>
<reference evidence="11 12" key="1">
    <citation type="submission" date="2018-06" db="EMBL/GenBank/DDBJ databases">
        <title>A transcriptomic atlas of mushroom development highlights an independent origin of complex multicellularity.</title>
        <authorList>
            <consortium name="DOE Joint Genome Institute"/>
            <person name="Krizsan K."/>
            <person name="Almasi E."/>
            <person name="Merenyi Z."/>
            <person name="Sahu N."/>
            <person name="Viragh M."/>
            <person name="Koszo T."/>
            <person name="Mondo S."/>
            <person name="Kiss B."/>
            <person name="Balint B."/>
            <person name="Kues U."/>
            <person name="Barry K."/>
            <person name="Hegedus J.C."/>
            <person name="Henrissat B."/>
            <person name="Johnson J."/>
            <person name="Lipzen A."/>
            <person name="Ohm R."/>
            <person name="Nagy I."/>
            <person name="Pangilinan J."/>
            <person name="Yan J."/>
            <person name="Xiong Y."/>
            <person name="Grigoriev I.V."/>
            <person name="Hibbett D.S."/>
            <person name="Nagy L.G."/>
        </authorList>
    </citation>
    <scope>NUCLEOTIDE SEQUENCE [LARGE SCALE GENOMIC DNA]</scope>
    <source>
        <strain evidence="11 12">SZMC22713</strain>
    </source>
</reference>
<organism evidence="11 12">
    <name type="scientific">Rickenella mellea</name>
    <dbReference type="NCBI Taxonomy" id="50990"/>
    <lineage>
        <taxon>Eukaryota</taxon>
        <taxon>Fungi</taxon>
        <taxon>Dikarya</taxon>
        <taxon>Basidiomycota</taxon>
        <taxon>Agaricomycotina</taxon>
        <taxon>Agaricomycetes</taxon>
        <taxon>Hymenochaetales</taxon>
        <taxon>Rickenellaceae</taxon>
        <taxon>Rickenella</taxon>
    </lineage>
</organism>
<keyword evidence="8" id="KW-0503">Monooxygenase</keyword>
<gene>
    <name evidence="11" type="ORF">BD410DRAFT_787532</name>
</gene>
<dbReference type="InterPro" id="IPR001128">
    <property type="entry name" value="Cyt_P450"/>
</dbReference>
<evidence type="ECO:0000256" key="7">
    <source>
        <dbReference type="ARBA" id="ARBA00023004"/>
    </source>
</evidence>
<dbReference type="Gene3D" id="1.10.630.10">
    <property type="entry name" value="Cytochrome P450"/>
    <property type="match status" value="1"/>
</dbReference>
<keyword evidence="6" id="KW-0560">Oxidoreductase</keyword>
<protein>
    <submittedName>
        <fullName evidence="11">Cytochrome P450</fullName>
    </submittedName>
</protein>
<keyword evidence="7 9" id="KW-0408">Iron</keyword>
<dbReference type="VEuPathDB" id="FungiDB:BD410DRAFT_787532"/>
<keyword evidence="12" id="KW-1185">Reference proteome</keyword>
<dbReference type="InterPro" id="IPR050121">
    <property type="entry name" value="Cytochrome_P450_monoxygenase"/>
</dbReference>
<dbReference type="PRINTS" id="PR00385">
    <property type="entry name" value="P450"/>
</dbReference>
<keyword evidence="10" id="KW-1133">Transmembrane helix</keyword>
<evidence type="ECO:0000256" key="4">
    <source>
        <dbReference type="ARBA" id="ARBA00022617"/>
    </source>
</evidence>
<dbReference type="EMBL" id="ML170171">
    <property type="protein sequence ID" value="TDL23213.1"/>
    <property type="molecule type" value="Genomic_DNA"/>
</dbReference>
<dbReference type="AlphaFoldDB" id="A0A4Y7Q6D8"/>
<evidence type="ECO:0000256" key="8">
    <source>
        <dbReference type="ARBA" id="ARBA00023033"/>
    </source>
</evidence>
<dbReference type="InterPro" id="IPR036396">
    <property type="entry name" value="Cyt_P450_sf"/>
</dbReference>
<sequence length="582" mass="65185">MFHITLPPFLIAFLIAAAFIGYAASGLILLIVRQQRSPLRRLRGPPNPSFFLGNLVAMHDQENTNLVARWEEEYGPTFVYHGFISGCRLMTTDPRAVAHILGNAYDYPKPDFVRDSLSDMVAGQHGILTTEGEQHKRQRKILTPAFSVASVKAVSPIFWDKAAELRDIWLRIADDPDLVEYVDARGVADWGKGWEPKPPKVDALAWLGRATLDVIGLAGFGYPFNSLTDDTNELALAFATIFSSARKFRAMIVLQVWFPILRRLRPEKGTMRQTQETIRRIGLSLIEERKELVIAEAAGSKSPTMNGHANGNAEKSVLGRDLLSVLIRSNMTSVENQRMNTEEILCQISTFIAAGHETTSNALSWTLYALATNLDVQTTLRHHIRGLDALPPGVSLDDAIGRLPYLDWVVREALRVHAPISATMRVCARARDAIPVSRPFVDRDGVTRTAIDVTRHDIISIPLQAVNKSDRLWGDDAQEFRPERWANPPDEINGVPGLWSHILTFLNGNPLNGNRACIGYKFALAEIKIFLYVLLRDIEYTIDSDLVIEKKVNVVTRPCVKSEPEVGNQMPLRMRRVHPEEP</sequence>
<keyword evidence="5 9" id="KW-0479">Metal-binding</keyword>
<evidence type="ECO:0000256" key="1">
    <source>
        <dbReference type="ARBA" id="ARBA00001971"/>
    </source>
</evidence>
<evidence type="ECO:0000256" key="10">
    <source>
        <dbReference type="SAM" id="Phobius"/>
    </source>
</evidence>
<comment type="similarity">
    <text evidence="3">Belongs to the cytochrome P450 family.</text>
</comment>
<proteinExistence type="inferred from homology"/>
<feature type="transmembrane region" description="Helical" evidence="10">
    <location>
        <begin position="6"/>
        <end position="32"/>
    </location>
</feature>
<keyword evidence="10" id="KW-0472">Membrane</keyword>
<dbReference type="GO" id="GO:0016705">
    <property type="term" value="F:oxidoreductase activity, acting on paired donors, with incorporation or reduction of molecular oxygen"/>
    <property type="evidence" value="ECO:0007669"/>
    <property type="project" value="InterPro"/>
</dbReference>
<evidence type="ECO:0000313" key="12">
    <source>
        <dbReference type="Proteomes" id="UP000294933"/>
    </source>
</evidence>
<evidence type="ECO:0000256" key="6">
    <source>
        <dbReference type="ARBA" id="ARBA00023002"/>
    </source>
</evidence>
<feature type="binding site" description="axial binding residue" evidence="9">
    <location>
        <position position="517"/>
    </location>
    <ligand>
        <name>heme</name>
        <dbReference type="ChEBI" id="CHEBI:30413"/>
    </ligand>
    <ligandPart>
        <name>Fe</name>
        <dbReference type="ChEBI" id="CHEBI:18248"/>
    </ligandPart>
</feature>
<comment type="cofactor">
    <cofactor evidence="1 9">
        <name>heme</name>
        <dbReference type="ChEBI" id="CHEBI:30413"/>
    </cofactor>
</comment>
<evidence type="ECO:0000256" key="3">
    <source>
        <dbReference type="ARBA" id="ARBA00010617"/>
    </source>
</evidence>
<comment type="pathway">
    <text evidence="2">Secondary metabolite biosynthesis.</text>
</comment>
<name>A0A4Y7Q6D8_9AGAM</name>
<dbReference type="PANTHER" id="PTHR24305:SF166">
    <property type="entry name" value="CYTOCHROME P450 12A4, MITOCHONDRIAL-RELATED"/>
    <property type="match status" value="1"/>
</dbReference>
<dbReference type="GO" id="GO:0005506">
    <property type="term" value="F:iron ion binding"/>
    <property type="evidence" value="ECO:0007669"/>
    <property type="project" value="InterPro"/>
</dbReference>
<dbReference type="PANTHER" id="PTHR24305">
    <property type="entry name" value="CYTOCHROME P450"/>
    <property type="match status" value="1"/>
</dbReference>
<keyword evidence="10" id="KW-0812">Transmembrane</keyword>
<evidence type="ECO:0000313" key="11">
    <source>
        <dbReference type="EMBL" id="TDL23213.1"/>
    </source>
</evidence>
<evidence type="ECO:0000256" key="9">
    <source>
        <dbReference type="PIRSR" id="PIRSR602403-1"/>
    </source>
</evidence>
<evidence type="ECO:0000256" key="2">
    <source>
        <dbReference type="ARBA" id="ARBA00005179"/>
    </source>
</evidence>
<dbReference type="CDD" id="cd11069">
    <property type="entry name" value="CYP_FUM15-like"/>
    <property type="match status" value="1"/>
</dbReference>
<dbReference type="GO" id="GO:0020037">
    <property type="term" value="F:heme binding"/>
    <property type="evidence" value="ECO:0007669"/>
    <property type="project" value="InterPro"/>
</dbReference>
<dbReference type="STRING" id="50990.A0A4Y7Q6D8"/>
<dbReference type="PRINTS" id="PR00465">
    <property type="entry name" value="EP450IV"/>
</dbReference>
<dbReference type="GO" id="GO:0004497">
    <property type="term" value="F:monooxygenase activity"/>
    <property type="evidence" value="ECO:0007669"/>
    <property type="project" value="UniProtKB-KW"/>
</dbReference>
<dbReference type="Pfam" id="PF00067">
    <property type="entry name" value="p450"/>
    <property type="match status" value="1"/>
</dbReference>
<dbReference type="InterPro" id="IPR002403">
    <property type="entry name" value="Cyt_P450_E_grp-IV"/>
</dbReference>
<dbReference type="Proteomes" id="UP000294933">
    <property type="component" value="Unassembled WGS sequence"/>
</dbReference>
<accession>A0A4Y7Q6D8</accession>